<dbReference type="Proteomes" id="UP000265541">
    <property type="component" value="Unassembled WGS sequence"/>
</dbReference>
<dbReference type="EMBL" id="QYJN01000002">
    <property type="protein sequence ID" value="RIP35894.1"/>
    <property type="molecule type" value="Genomic_DNA"/>
</dbReference>
<sequence length="64" mass="7321">MDAIKEINQKINKLFEIETAYSISKNSGLPRQTVTDLMTGKSDIKKAKFITIETLYEYAKAHLE</sequence>
<evidence type="ECO:0008006" key="3">
    <source>
        <dbReference type="Google" id="ProtNLM"/>
    </source>
</evidence>
<accession>A0A3A0VPW0</accession>
<comment type="caution">
    <text evidence="1">The sequence shown here is derived from an EMBL/GenBank/DDBJ whole genome shotgun (WGS) entry which is preliminary data.</text>
</comment>
<reference evidence="1 2" key="1">
    <citation type="journal article" date="2016" name="Front. Microbiol.">
        <title>Comprehensive Phylogenetic Analysis of Bovine Non-aureus Staphylococci Species Based on Whole-Genome Sequencing.</title>
        <authorList>
            <person name="Naushad S."/>
            <person name="Barkema H.W."/>
            <person name="Luby C."/>
            <person name="Condas L.A."/>
            <person name="Nobrega D.B."/>
            <person name="Carson D.A."/>
            <person name="De Buck J."/>
        </authorList>
    </citation>
    <scope>NUCLEOTIDE SEQUENCE [LARGE SCALE GENOMIC DNA]</scope>
    <source>
        <strain evidence="1 2">SNUC 4781</strain>
    </source>
</reference>
<dbReference type="AlphaFoldDB" id="A0A3A0VPW0"/>
<dbReference type="OrthoDB" id="2412160at2"/>
<name>A0A3A0VPW0_STAGA</name>
<evidence type="ECO:0000313" key="2">
    <source>
        <dbReference type="Proteomes" id="UP000265541"/>
    </source>
</evidence>
<gene>
    <name evidence="1" type="ORF">BUZ14_04380</name>
</gene>
<protein>
    <recommendedName>
        <fullName evidence="3">XRE family transcriptional regulator</fullName>
    </recommendedName>
</protein>
<dbReference type="RefSeq" id="WP_119484669.1">
    <property type="nucleotide sequence ID" value="NZ_QYJN01000002.1"/>
</dbReference>
<organism evidence="1 2">
    <name type="scientific">Staphylococcus gallinarum</name>
    <dbReference type="NCBI Taxonomy" id="1293"/>
    <lineage>
        <taxon>Bacteria</taxon>
        <taxon>Bacillati</taxon>
        <taxon>Bacillota</taxon>
        <taxon>Bacilli</taxon>
        <taxon>Bacillales</taxon>
        <taxon>Staphylococcaceae</taxon>
        <taxon>Staphylococcus</taxon>
    </lineage>
</organism>
<proteinExistence type="predicted"/>
<evidence type="ECO:0000313" key="1">
    <source>
        <dbReference type="EMBL" id="RIP35894.1"/>
    </source>
</evidence>